<keyword evidence="11" id="KW-1185">Reference proteome</keyword>
<dbReference type="GO" id="GO:0046933">
    <property type="term" value="F:proton-transporting ATP synthase activity, rotational mechanism"/>
    <property type="evidence" value="ECO:0007669"/>
    <property type="project" value="UniProtKB-UniRule"/>
</dbReference>
<dbReference type="NCBIfam" id="TIGR01145">
    <property type="entry name" value="ATP_synt_delta"/>
    <property type="match status" value="1"/>
</dbReference>
<dbReference type="RefSeq" id="WP_088652134.1">
    <property type="nucleotide sequence ID" value="NZ_AQQR01000015.1"/>
</dbReference>
<dbReference type="Gene3D" id="1.10.520.20">
    <property type="entry name" value="N-terminal domain of the delta subunit of the F1F0-ATP synthase"/>
    <property type="match status" value="1"/>
</dbReference>
<dbReference type="InterPro" id="IPR020781">
    <property type="entry name" value="ATPase_OSCP/d_CS"/>
</dbReference>
<dbReference type="PRINTS" id="PR00125">
    <property type="entry name" value="ATPASEDELTA"/>
</dbReference>
<evidence type="ECO:0000256" key="9">
    <source>
        <dbReference type="SAM" id="Coils"/>
    </source>
</evidence>
<dbReference type="PANTHER" id="PTHR11910">
    <property type="entry name" value="ATP SYNTHASE DELTA CHAIN"/>
    <property type="match status" value="1"/>
</dbReference>
<gene>
    <name evidence="8" type="primary">atpH</name>
    <name evidence="10" type="ORF">ATO3_22160</name>
</gene>
<keyword evidence="8" id="KW-1003">Cell membrane</keyword>
<comment type="caution">
    <text evidence="10">The sequence shown here is derived from an EMBL/GenBank/DDBJ whole genome shotgun (WGS) entry which is preliminary data.</text>
</comment>
<evidence type="ECO:0000256" key="4">
    <source>
        <dbReference type="ARBA" id="ARBA00023065"/>
    </source>
</evidence>
<dbReference type="EMBL" id="AQQR01000015">
    <property type="protein sequence ID" value="OWU69559.1"/>
    <property type="molecule type" value="Genomic_DNA"/>
</dbReference>
<dbReference type="NCBIfam" id="NF004402">
    <property type="entry name" value="PRK05758.2-2"/>
    <property type="match status" value="1"/>
</dbReference>
<organism evidence="10 11">
    <name type="scientific">Marinibacterium profundimaris</name>
    <dbReference type="NCBI Taxonomy" id="1679460"/>
    <lineage>
        <taxon>Bacteria</taxon>
        <taxon>Pseudomonadati</taxon>
        <taxon>Pseudomonadota</taxon>
        <taxon>Alphaproteobacteria</taxon>
        <taxon>Rhodobacterales</taxon>
        <taxon>Paracoccaceae</taxon>
        <taxon>Marinibacterium</taxon>
    </lineage>
</organism>
<keyword evidence="7 8" id="KW-0066">ATP synthesis</keyword>
<dbReference type="PROSITE" id="PS00389">
    <property type="entry name" value="ATPASE_DELTA"/>
    <property type="match status" value="1"/>
</dbReference>
<comment type="subcellular location">
    <subcellularLocation>
        <location evidence="8">Cell membrane</location>
        <topology evidence="8">Peripheral membrane protein</topology>
    </subcellularLocation>
    <subcellularLocation>
        <location evidence="1">Membrane</location>
    </subcellularLocation>
</comment>
<evidence type="ECO:0000313" key="10">
    <source>
        <dbReference type="EMBL" id="OWU69559.1"/>
    </source>
</evidence>
<comment type="function">
    <text evidence="8">This protein is part of the stalk that links CF(0) to CF(1). It either transmits conformational changes from CF(0) to CF(1) or is implicated in proton conduction.</text>
</comment>
<evidence type="ECO:0000256" key="8">
    <source>
        <dbReference type="HAMAP-Rule" id="MF_01416"/>
    </source>
</evidence>
<dbReference type="HAMAP" id="MF_01416">
    <property type="entry name" value="ATP_synth_delta_bact"/>
    <property type="match status" value="1"/>
</dbReference>
<dbReference type="SUPFAM" id="SSF47928">
    <property type="entry name" value="N-terminal domain of the delta subunit of the F1F0-ATP synthase"/>
    <property type="match status" value="1"/>
</dbReference>
<dbReference type="InterPro" id="IPR026015">
    <property type="entry name" value="ATP_synth_OSCP/delta_N_sf"/>
</dbReference>
<dbReference type="AlphaFoldDB" id="A0A225ND20"/>
<comment type="similarity">
    <text evidence="8">Belongs to the ATPase delta chain family.</text>
</comment>
<evidence type="ECO:0000313" key="11">
    <source>
        <dbReference type="Proteomes" id="UP000215377"/>
    </source>
</evidence>
<reference evidence="10 11" key="1">
    <citation type="submission" date="2013-04" db="EMBL/GenBank/DDBJ databases">
        <title>Oceanicola sp. 22II1-22F33 Genome Sequencing.</title>
        <authorList>
            <person name="Lai Q."/>
            <person name="Li G."/>
            <person name="Shao Z."/>
        </authorList>
    </citation>
    <scope>NUCLEOTIDE SEQUENCE [LARGE SCALE GENOMIC DNA]</scope>
    <source>
        <strain evidence="10 11">22II1-22F33</strain>
    </source>
</reference>
<evidence type="ECO:0000256" key="1">
    <source>
        <dbReference type="ARBA" id="ARBA00004370"/>
    </source>
</evidence>
<evidence type="ECO:0000256" key="2">
    <source>
        <dbReference type="ARBA" id="ARBA00022448"/>
    </source>
</evidence>
<dbReference type="NCBIfam" id="NF004406">
    <property type="entry name" value="PRK05758.3-2"/>
    <property type="match status" value="1"/>
</dbReference>
<dbReference type="InterPro" id="IPR000711">
    <property type="entry name" value="ATPase_OSCP/dsu"/>
</dbReference>
<evidence type="ECO:0000256" key="3">
    <source>
        <dbReference type="ARBA" id="ARBA00022781"/>
    </source>
</evidence>
<sequence length="186" mass="19732">MSEPASISAGIAARYASAIFEIAKEESNLDSLESSVDDLSNALSESEDLRSLISSPMISRSEQGAAIAAIADKMELADVMRKGLALMAQKRRLFVLPQLLTALREKLAENRGEVTAEVTSAVALSKTQSEKLAAMLRDSAGKDVSLKTTVDEALIGGMIVKLGSTMIDTSIRSKLASLQNAMKEVG</sequence>
<keyword evidence="9" id="KW-0175">Coiled coil</keyword>
<feature type="coiled-coil region" evidence="9">
    <location>
        <begin position="22"/>
        <end position="49"/>
    </location>
</feature>
<evidence type="ECO:0000256" key="7">
    <source>
        <dbReference type="ARBA" id="ARBA00023310"/>
    </source>
</evidence>
<evidence type="ECO:0000256" key="5">
    <source>
        <dbReference type="ARBA" id="ARBA00023136"/>
    </source>
</evidence>
<accession>A0A225ND20</accession>
<dbReference type="GO" id="GO:0045259">
    <property type="term" value="C:proton-transporting ATP synthase complex"/>
    <property type="evidence" value="ECO:0007669"/>
    <property type="project" value="UniProtKB-KW"/>
</dbReference>
<evidence type="ECO:0000256" key="6">
    <source>
        <dbReference type="ARBA" id="ARBA00023196"/>
    </source>
</evidence>
<keyword evidence="2 8" id="KW-0813">Transport</keyword>
<dbReference type="Proteomes" id="UP000215377">
    <property type="component" value="Unassembled WGS sequence"/>
</dbReference>
<keyword evidence="3 8" id="KW-0375">Hydrogen ion transport</keyword>
<name>A0A225ND20_9RHOB</name>
<keyword evidence="6 8" id="KW-0139">CF(1)</keyword>
<proteinExistence type="inferred from homology"/>
<keyword evidence="5 8" id="KW-0472">Membrane</keyword>
<protein>
    <recommendedName>
        <fullName evidence="8">ATP synthase subunit delta</fullName>
    </recommendedName>
    <alternativeName>
        <fullName evidence="8">ATP synthase F(1) sector subunit delta</fullName>
    </alternativeName>
    <alternativeName>
        <fullName evidence="8">F-type ATPase subunit delta</fullName>
        <shortName evidence="8">F-ATPase subunit delta</shortName>
    </alternativeName>
</protein>
<comment type="function">
    <text evidence="8">F(1)F(0) ATP synthase produces ATP from ADP in the presence of a proton or sodium gradient. F-type ATPases consist of two structural domains, F(1) containing the extramembraneous catalytic core and F(0) containing the membrane proton channel, linked together by a central stalk and a peripheral stalk. During catalysis, ATP synthesis in the catalytic domain of F(1) is coupled via a rotary mechanism of the central stalk subunits to proton translocation.</text>
</comment>
<keyword evidence="4 8" id="KW-0406">Ion transport</keyword>
<dbReference type="GO" id="GO:0005886">
    <property type="term" value="C:plasma membrane"/>
    <property type="evidence" value="ECO:0007669"/>
    <property type="project" value="UniProtKB-SubCell"/>
</dbReference>
<dbReference type="OrthoDB" id="9796185at2"/>
<dbReference type="Pfam" id="PF00213">
    <property type="entry name" value="OSCP"/>
    <property type="match status" value="1"/>
</dbReference>